<evidence type="ECO:0000256" key="6">
    <source>
        <dbReference type="ARBA" id="ARBA00022963"/>
    </source>
</evidence>
<accession>A0AAN9XXF8</accession>
<dbReference type="Gene3D" id="3.40.50.1110">
    <property type="entry name" value="SGNH hydrolase"/>
    <property type="match status" value="1"/>
</dbReference>
<dbReference type="InterPro" id="IPR001087">
    <property type="entry name" value="GDSL"/>
</dbReference>
<name>A0AAN9XXF8_PSOTE</name>
<keyword evidence="7" id="KW-0443">Lipid metabolism</keyword>
<dbReference type="InterPro" id="IPR035669">
    <property type="entry name" value="SGNH_plant_lipase-like"/>
</dbReference>
<dbReference type="EMBL" id="JAYMYS010000001">
    <property type="protein sequence ID" value="KAK7412514.1"/>
    <property type="molecule type" value="Genomic_DNA"/>
</dbReference>
<dbReference type="PANTHER" id="PTHR45650:SF75">
    <property type="entry name" value="GDSL-LIKE LIPASE_ACYLHYDROLASE"/>
    <property type="match status" value="1"/>
</dbReference>
<evidence type="ECO:0000256" key="8">
    <source>
        <dbReference type="SAM" id="SignalP"/>
    </source>
</evidence>
<proteinExistence type="inferred from homology"/>
<keyword evidence="6" id="KW-0442">Lipid degradation</keyword>
<keyword evidence="4 8" id="KW-0732">Signal</keyword>
<dbReference type="GO" id="GO:0016788">
    <property type="term" value="F:hydrolase activity, acting on ester bonds"/>
    <property type="evidence" value="ECO:0007669"/>
    <property type="project" value="InterPro"/>
</dbReference>
<dbReference type="SUPFAM" id="SSF52266">
    <property type="entry name" value="SGNH hydrolase"/>
    <property type="match status" value="1"/>
</dbReference>
<dbReference type="GO" id="GO:0016042">
    <property type="term" value="P:lipid catabolic process"/>
    <property type="evidence" value="ECO:0007669"/>
    <property type="project" value="UniProtKB-KW"/>
</dbReference>
<comment type="caution">
    <text evidence="9">The sequence shown here is derived from an EMBL/GenBank/DDBJ whole genome shotgun (WGS) entry which is preliminary data.</text>
</comment>
<evidence type="ECO:0000256" key="2">
    <source>
        <dbReference type="ARBA" id="ARBA00008668"/>
    </source>
</evidence>
<reference evidence="9 10" key="1">
    <citation type="submission" date="2024-01" db="EMBL/GenBank/DDBJ databases">
        <title>The genomes of 5 underutilized Papilionoideae crops provide insights into root nodulation and disease resistanc.</title>
        <authorList>
            <person name="Jiang F."/>
        </authorList>
    </citation>
    <scope>NUCLEOTIDE SEQUENCE [LARGE SCALE GENOMIC DNA]</scope>
    <source>
        <strain evidence="9">DUOXIRENSHENG_FW03</strain>
        <tissue evidence="9">Leaves</tissue>
    </source>
</reference>
<dbReference type="InterPro" id="IPR051238">
    <property type="entry name" value="GDSL_esterase/lipase"/>
</dbReference>
<sequence length="347" mass="38431">MLANTKPWLVLSLLLLAMLQCVYGKPQVHCFYVFGDSLSDNGNNNNLETAAKANYAPYGIDSTAGPTGRFCNGLNTIDYTCKLLGFKECIPPHANANTGGSDILQGLNYASGAAGIRPESGKHLGDNIDLGRQIGNHRAIYWRIVSRLGGFRNATQYFNKCLYYVNIGNNDYINNYFLPQRYPRSRIYTVNKYTDDLIHRLSRYIKVLHELGARKYVVCGTGLIGCTPNAISRRGTNGSLCVDELNAASFIFNSKLKSKVDKLKTIFTDSKFVFINGTDGTLDASLGFTVVNAPCCPTREDGQCVPNSTPCPNRRSHVFYDEYHPTTRAAEFIALGSYNQYGPHLTH</sequence>
<gene>
    <name evidence="9" type="ORF">VNO78_03978</name>
</gene>
<dbReference type="Pfam" id="PF00657">
    <property type="entry name" value="Lipase_GDSL"/>
    <property type="match status" value="1"/>
</dbReference>
<evidence type="ECO:0000256" key="5">
    <source>
        <dbReference type="ARBA" id="ARBA00022801"/>
    </source>
</evidence>
<protein>
    <submittedName>
        <fullName evidence="9">Uncharacterized protein</fullName>
    </submittedName>
</protein>
<comment type="subcellular location">
    <subcellularLocation>
        <location evidence="1">Secreted</location>
    </subcellularLocation>
</comment>
<evidence type="ECO:0000313" key="10">
    <source>
        <dbReference type="Proteomes" id="UP001386955"/>
    </source>
</evidence>
<keyword evidence="10" id="KW-1185">Reference proteome</keyword>
<dbReference type="InterPro" id="IPR036514">
    <property type="entry name" value="SGNH_hydro_sf"/>
</dbReference>
<dbReference type="Proteomes" id="UP001386955">
    <property type="component" value="Unassembled WGS sequence"/>
</dbReference>
<comment type="similarity">
    <text evidence="2">Belongs to the 'GDSL' lipolytic enzyme family.</text>
</comment>
<keyword evidence="3" id="KW-0964">Secreted</keyword>
<keyword evidence="5" id="KW-0378">Hydrolase</keyword>
<dbReference type="PANTHER" id="PTHR45650">
    <property type="entry name" value="GDSL-LIKE LIPASE/ACYLHYDROLASE-RELATED"/>
    <property type="match status" value="1"/>
</dbReference>
<feature type="chain" id="PRO_5042964655" evidence="8">
    <location>
        <begin position="25"/>
        <end position="347"/>
    </location>
</feature>
<evidence type="ECO:0000256" key="4">
    <source>
        <dbReference type="ARBA" id="ARBA00022729"/>
    </source>
</evidence>
<dbReference type="AlphaFoldDB" id="A0AAN9XXF8"/>
<organism evidence="9 10">
    <name type="scientific">Psophocarpus tetragonolobus</name>
    <name type="common">Winged bean</name>
    <name type="synonym">Dolichos tetragonolobus</name>
    <dbReference type="NCBI Taxonomy" id="3891"/>
    <lineage>
        <taxon>Eukaryota</taxon>
        <taxon>Viridiplantae</taxon>
        <taxon>Streptophyta</taxon>
        <taxon>Embryophyta</taxon>
        <taxon>Tracheophyta</taxon>
        <taxon>Spermatophyta</taxon>
        <taxon>Magnoliopsida</taxon>
        <taxon>eudicotyledons</taxon>
        <taxon>Gunneridae</taxon>
        <taxon>Pentapetalae</taxon>
        <taxon>rosids</taxon>
        <taxon>fabids</taxon>
        <taxon>Fabales</taxon>
        <taxon>Fabaceae</taxon>
        <taxon>Papilionoideae</taxon>
        <taxon>50 kb inversion clade</taxon>
        <taxon>NPAAA clade</taxon>
        <taxon>indigoferoid/millettioid clade</taxon>
        <taxon>Phaseoleae</taxon>
        <taxon>Psophocarpus</taxon>
    </lineage>
</organism>
<evidence type="ECO:0000256" key="1">
    <source>
        <dbReference type="ARBA" id="ARBA00004613"/>
    </source>
</evidence>
<evidence type="ECO:0000313" key="9">
    <source>
        <dbReference type="EMBL" id="KAK7412514.1"/>
    </source>
</evidence>
<evidence type="ECO:0000256" key="3">
    <source>
        <dbReference type="ARBA" id="ARBA00022525"/>
    </source>
</evidence>
<dbReference type="GO" id="GO:0005576">
    <property type="term" value="C:extracellular region"/>
    <property type="evidence" value="ECO:0007669"/>
    <property type="project" value="UniProtKB-SubCell"/>
</dbReference>
<evidence type="ECO:0000256" key="7">
    <source>
        <dbReference type="ARBA" id="ARBA00023098"/>
    </source>
</evidence>
<feature type="signal peptide" evidence="8">
    <location>
        <begin position="1"/>
        <end position="24"/>
    </location>
</feature>
<dbReference type="CDD" id="cd01837">
    <property type="entry name" value="SGNH_plant_lipase_like"/>
    <property type="match status" value="1"/>
</dbReference>